<keyword evidence="1" id="KW-0472">Membrane</keyword>
<dbReference type="InterPro" id="IPR004158">
    <property type="entry name" value="DUF247_pln"/>
</dbReference>
<reference evidence="2" key="1">
    <citation type="submission" date="2014-07" db="EMBL/GenBank/DDBJ databases">
        <title>Identification of a novel salt tolerance gene in wild soybean by whole-genome sequencing.</title>
        <authorList>
            <person name="Lam H.-M."/>
            <person name="Qi X."/>
            <person name="Li M.-W."/>
            <person name="Liu X."/>
            <person name="Xie M."/>
            <person name="Ni M."/>
            <person name="Xu X."/>
        </authorList>
    </citation>
    <scope>NUCLEOTIDE SEQUENCE [LARGE SCALE GENOMIC DNA]</scope>
    <source>
        <tissue evidence="2">Root</tissue>
    </source>
</reference>
<dbReference type="AlphaFoldDB" id="A0A0B2PKJ8"/>
<dbReference type="EMBL" id="QZWG01000004">
    <property type="protein sequence ID" value="RZC15414.1"/>
    <property type="molecule type" value="Genomic_DNA"/>
</dbReference>
<evidence type="ECO:0000313" key="2">
    <source>
        <dbReference type="EMBL" id="KHN08112.1"/>
    </source>
</evidence>
<dbReference type="PANTHER" id="PTHR31170:SF23">
    <property type="match status" value="1"/>
</dbReference>
<dbReference type="Proteomes" id="UP000289340">
    <property type="component" value="Chromosome 4"/>
</dbReference>
<dbReference type="Gramene" id="XM_028372241.1">
    <property type="protein sequence ID" value="XP_028228042.1"/>
    <property type="gene ID" value="LOC114408987"/>
</dbReference>
<keyword evidence="1" id="KW-1133">Transmembrane helix</keyword>
<dbReference type="Proteomes" id="UP000053555">
    <property type="component" value="Unassembled WGS sequence"/>
</dbReference>
<feature type="transmembrane region" description="Helical" evidence="1">
    <location>
        <begin position="391"/>
        <end position="412"/>
    </location>
</feature>
<evidence type="ECO:0000313" key="4">
    <source>
        <dbReference type="Proteomes" id="UP000289340"/>
    </source>
</evidence>
<reference evidence="3 4" key="2">
    <citation type="submission" date="2018-09" db="EMBL/GenBank/DDBJ databases">
        <title>A high-quality reference genome of wild soybean provides a powerful tool to mine soybean genomes.</title>
        <authorList>
            <person name="Xie M."/>
            <person name="Chung C.Y.L."/>
            <person name="Li M.-W."/>
            <person name="Wong F.-L."/>
            <person name="Chan T.-F."/>
            <person name="Lam H.-M."/>
        </authorList>
    </citation>
    <scope>NUCLEOTIDE SEQUENCE [LARGE SCALE GENOMIC DNA]</scope>
    <source>
        <strain evidence="4">cv. W05</strain>
        <tissue evidence="3">Hypocotyl of etiolated seedlings</tissue>
    </source>
</reference>
<name>A0A0B2PKJ8_GLYSO</name>
<organism evidence="2">
    <name type="scientific">Glycine soja</name>
    <name type="common">Wild soybean</name>
    <dbReference type="NCBI Taxonomy" id="3848"/>
    <lineage>
        <taxon>Eukaryota</taxon>
        <taxon>Viridiplantae</taxon>
        <taxon>Streptophyta</taxon>
        <taxon>Embryophyta</taxon>
        <taxon>Tracheophyta</taxon>
        <taxon>Spermatophyta</taxon>
        <taxon>Magnoliopsida</taxon>
        <taxon>eudicotyledons</taxon>
        <taxon>Gunneridae</taxon>
        <taxon>Pentapetalae</taxon>
        <taxon>rosids</taxon>
        <taxon>fabids</taxon>
        <taxon>Fabales</taxon>
        <taxon>Fabaceae</taxon>
        <taxon>Papilionoideae</taxon>
        <taxon>50 kb inversion clade</taxon>
        <taxon>NPAAA clade</taxon>
        <taxon>indigoferoid/millettioid clade</taxon>
        <taxon>Phaseoleae</taxon>
        <taxon>Glycine</taxon>
        <taxon>Glycine subgen. Soja</taxon>
    </lineage>
</organism>
<keyword evidence="1" id="KW-0812">Transmembrane</keyword>
<evidence type="ECO:0000313" key="3">
    <source>
        <dbReference type="EMBL" id="RZC15414.1"/>
    </source>
</evidence>
<evidence type="ECO:0000256" key="1">
    <source>
        <dbReference type="SAM" id="Phobius"/>
    </source>
</evidence>
<dbReference type="PANTHER" id="PTHR31170">
    <property type="entry name" value="BNAC04G53230D PROTEIN"/>
    <property type="match status" value="1"/>
</dbReference>
<dbReference type="EMBL" id="KN666220">
    <property type="protein sequence ID" value="KHN08112.1"/>
    <property type="molecule type" value="Genomic_DNA"/>
</dbReference>
<proteinExistence type="predicted"/>
<dbReference type="Pfam" id="PF03140">
    <property type="entry name" value="DUF247"/>
    <property type="match status" value="1"/>
</dbReference>
<keyword evidence="4" id="KW-1185">Reference proteome</keyword>
<accession>A0A0B2PKJ8</accession>
<protein>
    <submittedName>
        <fullName evidence="2">UPF0481 protein</fullName>
    </submittedName>
</protein>
<gene>
    <name evidence="3" type="ORF">D0Y65_009000</name>
    <name evidence="2" type="ORF">glysoja_032296</name>
</gene>
<sequence>MTNHDDIKAILEGAEAPVTDKCCIYRVPFHIRKFNDDAYTPKVVSIGPFHHKSHPRLQNMERHKLLYCKAFLERTQTSLDSWIRYIEEVEPDFRRCYSDTLEFSKKELVDIILVDSGFIIELFCRIISGTWSRDDRFLATPLLFTNIVQDLCLLENQLPFFVLEGLFNLSFASTSSGISFLELTLFYFDNYNRSNLVFNNNTNIRHFTDLIRTFHLQHPLNRRPSRTDTYVKHFPSATELLEAGVSFKVNIHSKCLLDLRFSEGVLQIPQLEVEDSTEILLRNMIALELCHYPYKSYITDYAKVLDLLINTSRDVDVLVRKNVLVNWQEDNASVANLFNGLLKNVIRGNDNSHYLTICQDLNAFCKNPWNNSKSTLRQDYCKSPWQTAATIAGIVLLILSIIQTVCSVLQVIQQ</sequence>